<dbReference type="PANTHER" id="PTHR30006:SF3">
    <property type="entry name" value="THIAMINE-BINDING PERIPLASMIC PROTEIN"/>
    <property type="match status" value="1"/>
</dbReference>
<dbReference type="Pfam" id="PF13416">
    <property type="entry name" value="SBP_bac_8"/>
    <property type="match status" value="1"/>
</dbReference>
<dbReference type="GO" id="GO:0030976">
    <property type="term" value="F:thiamine pyrophosphate binding"/>
    <property type="evidence" value="ECO:0007669"/>
    <property type="project" value="TreeGrafter"/>
</dbReference>
<keyword evidence="7" id="KW-0614">Plasmid</keyword>
<name>O70073_AGRTU</name>
<evidence type="ECO:0000256" key="5">
    <source>
        <dbReference type="ARBA" id="ARBA00022764"/>
    </source>
</evidence>
<evidence type="ECO:0000256" key="1">
    <source>
        <dbReference type="ARBA" id="ARBA00004418"/>
    </source>
</evidence>
<evidence type="ECO:0000256" key="3">
    <source>
        <dbReference type="ARBA" id="ARBA00022448"/>
    </source>
</evidence>
<dbReference type="EMBL" id="AF065242">
    <property type="protein sequence ID" value="AAC17432.1"/>
    <property type="molecule type" value="Genomic_DNA"/>
</dbReference>
<dbReference type="AlphaFoldDB" id="O70073"/>
<dbReference type="TCDB" id="3.A.1.11.4">
    <property type="family name" value="the atp-binding cassette (abc) superfamily"/>
</dbReference>
<keyword evidence="3" id="KW-0813">Transport</keyword>
<dbReference type="Gene3D" id="3.40.190.10">
    <property type="entry name" value="Periplasmic binding protein-like II"/>
    <property type="match status" value="2"/>
</dbReference>
<dbReference type="GO" id="GO:0030975">
    <property type="term" value="F:thiamine binding"/>
    <property type="evidence" value="ECO:0007669"/>
    <property type="project" value="TreeGrafter"/>
</dbReference>
<dbReference type="GO" id="GO:0030288">
    <property type="term" value="C:outer membrane-bounded periplasmic space"/>
    <property type="evidence" value="ECO:0007669"/>
    <property type="project" value="TreeGrafter"/>
</dbReference>
<keyword evidence="5" id="KW-0574">Periplasm</keyword>
<evidence type="ECO:0000313" key="7">
    <source>
        <dbReference type="EMBL" id="AAC17432.1"/>
    </source>
</evidence>
<dbReference type="GO" id="GO:0015888">
    <property type="term" value="P:thiamine transport"/>
    <property type="evidence" value="ECO:0007669"/>
    <property type="project" value="TreeGrafter"/>
</dbReference>
<dbReference type="InterPro" id="IPR006059">
    <property type="entry name" value="SBP"/>
</dbReference>
<reference evidence="7" key="1">
    <citation type="journal article" date="2000" name="Mol. Plant Microbe Interact.">
        <title>A second T-region of the soybean-supervirulent chrysopine-type Ti plasmid pTiChry5, and construction of a fully disarmed vir helper plasmid.</title>
        <authorList>
            <person name="Palanichelvam K."/>
            <person name="Oger P."/>
            <person name="Clough S.J."/>
            <person name="Cha C."/>
            <person name="Bent A.F."/>
            <person name="Farrand S.K."/>
        </authorList>
    </citation>
    <scope>NUCLEOTIDE SEQUENCE</scope>
    <source>
        <strain evidence="7">Chry5</strain>
        <plasmid evidence="7">pTiChry5</plasmid>
    </source>
</reference>
<keyword evidence="4 6" id="KW-0732">Signal</keyword>
<sequence>MTLKRNVRGEETVGTIKQKTGIWLAAAAVFLLAGAASAAEVVVASYGGTFQDAQTKAFFEPYNKASGVKVTATTGSAYAKVKAMVESGNVTWDVVSAESSAHANEAKDSLLEPLDYNVIKADGVPAELRTKYGIGYITFGMNLSWDKAKFANGVTPAQFFDPSVKARRAVPLEPEYTIEFALLADGVKAADLYPLDVDRALKVIDRVKEQIVAYKGAADTQALIQQVKSIWATSRTASEYRDQGRGKLGLRLGRVRLRYGMVGRRERCSAQGKAMKFINFAVQPENQAELTRNIPYGPTNVEALKLLDPAVAKDLPSYPENAKLGAILDSKWWNDNRDAVKARWSTYIMNDRF</sequence>
<feature type="signal peptide" evidence="6">
    <location>
        <begin position="1"/>
        <end position="38"/>
    </location>
</feature>
<geneLocation type="plasmid" evidence="7">
    <name>pTiChry5</name>
</geneLocation>
<evidence type="ECO:0000256" key="2">
    <source>
        <dbReference type="ARBA" id="ARBA00008520"/>
    </source>
</evidence>
<feature type="chain" id="PRO_5004159904" evidence="6">
    <location>
        <begin position="39"/>
        <end position="353"/>
    </location>
</feature>
<gene>
    <name evidence="7" type="primary">chtH</name>
</gene>
<evidence type="ECO:0000256" key="4">
    <source>
        <dbReference type="ARBA" id="ARBA00022729"/>
    </source>
</evidence>
<accession>O70073</accession>
<comment type="similarity">
    <text evidence="2">Belongs to the bacterial solute-binding protein 1 family.</text>
</comment>
<organism evidence="7">
    <name type="scientific">Agrobacterium tumefaciens</name>
    <dbReference type="NCBI Taxonomy" id="358"/>
    <lineage>
        <taxon>Bacteria</taxon>
        <taxon>Pseudomonadati</taxon>
        <taxon>Pseudomonadota</taxon>
        <taxon>Alphaproteobacteria</taxon>
        <taxon>Hyphomicrobiales</taxon>
        <taxon>Rhizobiaceae</taxon>
        <taxon>Rhizobium/Agrobacterium group</taxon>
        <taxon>Agrobacterium</taxon>
        <taxon>Agrobacterium tumefaciens complex</taxon>
    </lineage>
</organism>
<protein>
    <submittedName>
        <fullName evidence="7">ChtH</fullName>
    </submittedName>
</protein>
<evidence type="ECO:0000256" key="6">
    <source>
        <dbReference type="SAM" id="SignalP"/>
    </source>
</evidence>
<dbReference type="SUPFAM" id="SSF53850">
    <property type="entry name" value="Periplasmic binding protein-like II"/>
    <property type="match status" value="1"/>
</dbReference>
<comment type="subcellular location">
    <subcellularLocation>
        <location evidence="1">Periplasm</location>
    </subcellularLocation>
</comment>
<dbReference type="PANTHER" id="PTHR30006">
    <property type="entry name" value="THIAMINE-BINDING PERIPLASMIC PROTEIN-RELATED"/>
    <property type="match status" value="1"/>
</dbReference>
<reference evidence="7" key="2">
    <citation type="submission" date="2000-01" db="EMBL/GenBank/DDBJ databases">
        <title>Complete sequence of the right T-DNA and the amadori opines catabolic locus of the chrysopine-type Ti plasmid pTiChry5.</title>
        <authorList>
            <person name="Oger P.M."/>
        </authorList>
    </citation>
    <scope>NUCLEOTIDE SEQUENCE</scope>
    <source>
        <strain evidence="7">Chry5</strain>
        <plasmid evidence="7">pTiChry5</plasmid>
    </source>
</reference>
<proteinExistence type="inferred from homology"/>